<dbReference type="GO" id="GO:0003723">
    <property type="term" value="F:RNA binding"/>
    <property type="evidence" value="ECO:0007669"/>
    <property type="project" value="InterPro"/>
</dbReference>
<dbReference type="GO" id="GO:0043022">
    <property type="term" value="F:ribosome binding"/>
    <property type="evidence" value="ECO:0007669"/>
    <property type="project" value="InterPro"/>
</dbReference>
<dbReference type="GO" id="GO:0016788">
    <property type="term" value="F:hydrolase activity, acting on ester bonds"/>
    <property type="evidence" value="ECO:0007669"/>
    <property type="project" value="InterPro"/>
</dbReference>
<dbReference type="InterPro" id="IPR036725">
    <property type="entry name" value="ColE3_ribonuclease_sf"/>
</dbReference>
<dbReference type="Proteomes" id="UP000254280">
    <property type="component" value="Unassembled WGS sequence"/>
</dbReference>
<reference evidence="2 3" key="1">
    <citation type="submission" date="2018-06" db="EMBL/GenBank/DDBJ databases">
        <authorList>
            <consortium name="Pathogen Informatics"/>
            <person name="Doyle S."/>
        </authorList>
    </citation>
    <scope>NUCLEOTIDE SEQUENCE [LARGE SCALE GENOMIC DNA]</scope>
    <source>
        <strain evidence="2 3">NCTC10699</strain>
    </source>
</reference>
<dbReference type="EMBL" id="UGSS01000002">
    <property type="protein sequence ID" value="SUB34305.1"/>
    <property type="molecule type" value="Genomic_DNA"/>
</dbReference>
<dbReference type="Gene3D" id="3.10.380.10">
    <property type="entry name" value="Colicin E3-like ribonuclease domain"/>
    <property type="match status" value="1"/>
</dbReference>
<keyword evidence="3" id="KW-1185">Reference proteome</keyword>
<proteinExistence type="predicted"/>
<sequence>MAIGAAHLFAKEDVLNQSNSQVNFVKKVKNPNVSNKDWKYIPAPKKDEIIGIKGLTEAKRKTPIQGGGKLRNRWKDNEGNIYDMGVSTWNVGEI</sequence>
<evidence type="ECO:0000259" key="1">
    <source>
        <dbReference type="Pfam" id="PF09000"/>
    </source>
</evidence>
<evidence type="ECO:0000313" key="2">
    <source>
        <dbReference type="EMBL" id="SUB34305.1"/>
    </source>
</evidence>
<dbReference type="InterPro" id="IPR009105">
    <property type="entry name" value="Colicin_E3_ribonuclease"/>
</dbReference>
<dbReference type="AlphaFoldDB" id="A0A379B6N2"/>
<dbReference type="Pfam" id="PF09000">
    <property type="entry name" value="Cytotoxic"/>
    <property type="match status" value="1"/>
</dbReference>
<accession>A0A379B6N2</accession>
<dbReference type="SUPFAM" id="SSF63840">
    <property type="entry name" value="Ribonuclease domain of colicin E3"/>
    <property type="match status" value="1"/>
</dbReference>
<name>A0A379B6N2_9PAST</name>
<organism evidence="2 3">
    <name type="scientific">[Pasteurella] mairii</name>
    <dbReference type="NCBI Taxonomy" id="757"/>
    <lineage>
        <taxon>Bacteria</taxon>
        <taxon>Pseudomonadati</taxon>
        <taxon>Pseudomonadota</taxon>
        <taxon>Gammaproteobacteria</taxon>
        <taxon>Pasteurellales</taxon>
        <taxon>Pasteurellaceae</taxon>
    </lineage>
</organism>
<feature type="domain" description="Colicin E3-like ribonuclease" evidence="1">
    <location>
        <begin position="41"/>
        <end position="83"/>
    </location>
</feature>
<protein>
    <submittedName>
        <fullName evidence="2">Cytotoxic</fullName>
    </submittedName>
</protein>
<gene>
    <name evidence="2" type="ORF">NCTC10699_01965</name>
</gene>
<evidence type="ECO:0000313" key="3">
    <source>
        <dbReference type="Proteomes" id="UP000254280"/>
    </source>
</evidence>